<sequence>MLKKNQPKQQDEPKHPHKLLPPQPAAPFLLPWYPAGCGDAAGRLSPRVCGPSSRQCRGRPRAAAVVSGGAAPSRPPGRGLAGPGRGRAALVGSAGAAGRSYLDNKMKPAKLHHWILGWFFMALCCWCTSDTFIQSDIHPHAWKKLYFAHHWPVTVCKMNANDCHDPPKYWTIHGLWPDRAEDCNRTWHFNVTEIKDLLSDMRHYWPDVLHSSLNRTQFWKHEWDKHGTCAATLEVLNSQKKYFGKAIELYQHVDLNGCLLKAGIKPSSSYYKMTAIKETLTRFYGVTPKIQCLPPEEGEEAQTIGQIEFCFTKELQLVNCTAREGGSNAMHAHLKLGTSELSVCNDTLPTYYPSEVQNHK</sequence>
<feature type="compositionally biased region" description="Low complexity" evidence="18">
    <location>
        <begin position="64"/>
        <end position="78"/>
    </location>
</feature>
<feature type="active site" evidence="16">
    <location>
        <position position="226"/>
    </location>
</feature>
<dbReference type="GO" id="GO:0003723">
    <property type="term" value="F:RNA binding"/>
    <property type="evidence" value="ECO:0007669"/>
    <property type="project" value="InterPro"/>
</dbReference>
<evidence type="ECO:0000256" key="12">
    <source>
        <dbReference type="ARBA" id="ARBA00023228"/>
    </source>
</evidence>
<dbReference type="InterPro" id="IPR036430">
    <property type="entry name" value="RNase_T2-like_sf"/>
</dbReference>
<evidence type="ECO:0000256" key="2">
    <source>
        <dbReference type="ARBA" id="ARBA00004319"/>
    </source>
</evidence>
<dbReference type="Pfam" id="PF00445">
    <property type="entry name" value="Ribonuclease_T2"/>
    <property type="match status" value="1"/>
</dbReference>
<keyword evidence="10" id="KW-1015">Disulfide bond</keyword>
<keyword evidence="7" id="KW-0255">Endonuclease</keyword>
<keyword evidence="8" id="KW-0378">Hydrolase</keyword>
<evidence type="ECO:0000256" key="15">
    <source>
        <dbReference type="ARBA" id="ARBA00052670"/>
    </source>
</evidence>
<evidence type="ECO:0000313" key="20">
    <source>
        <dbReference type="Proteomes" id="UP000694408"/>
    </source>
</evidence>
<evidence type="ECO:0000256" key="10">
    <source>
        <dbReference type="ARBA" id="ARBA00023157"/>
    </source>
</evidence>
<keyword evidence="12" id="KW-0458">Lysosome</keyword>
<dbReference type="InterPro" id="IPR018188">
    <property type="entry name" value="RNase_T2_His_AS_1"/>
</dbReference>
<dbReference type="GO" id="GO:0005576">
    <property type="term" value="C:extracellular region"/>
    <property type="evidence" value="ECO:0007669"/>
    <property type="project" value="UniProtKB-SubCell"/>
</dbReference>
<dbReference type="GO" id="GO:0043202">
    <property type="term" value="C:lysosomal lumen"/>
    <property type="evidence" value="ECO:0007669"/>
    <property type="project" value="UniProtKB-SubCell"/>
</dbReference>
<organism evidence="19 20">
    <name type="scientific">Junco hyemalis</name>
    <name type="common">Dark-eyed junco</name>
    <dbReference type="NCBI Taxonomy" id="40217"/>
    <lineage>
        <taxon>Eukaryota</taxon>
        <taxon>Metazoa</taxon>
        <taxon>Chordata</taxon>
        <taxon>Craniata</taxon>
        <taxon>Vertebrata</taxon>
        <taxon>Euteleostomi</taxon>
        <taxon>Archelosauria</taxon>
        <taxon>Archosauria</taxon>
        <taxon>Dinosauria</taxon>
        <taxon>Saurischia</taxon>
        <taxon>Theropoda</taxon>
        <taxon>Coelurosauria</taxon>
        <taxon>Aves</taxon>
        <taxon>Neognathae</taxon>
        <taxon>Neoaves</taxon>
        <taxon>Telluraves</taxon>
        <taxon>Australaves</taxon>
        <taxon>Passeriformes</taxon>
        <taxon>Passerellidae</taxon>
        <taxon>Junco</taxon>
    </lineage>
</organism>
<evidence type="ECO:0000256" key="9">
    <source>
        <dbReference type="ARBA" id="ARBA00022824"/>
    </source>
</evidence>
<evidence type="ECO:0000256" key="14">
    <source>
        <dbReference type="ARBA" id="ARBA00051280"/>
    </source>
</evidence>
<comment type="similarity">
    <text evidence="4 17">Belongs to the RNase T2 family.</text>
</comment>
<feature type="active site" evidence="16">
    <location>
        <position position="222"/>
    </location>
</feature>
<dbReference type="InterPro" id="IPR001568">
    <property type="entry name" value="RNase_T2-like"/>
</dbReference>
<dbReference type="FunFam" id="3.90.730.10:FF:000001">
    <property type="entry name" value="Ribonuclease T2"/>
    <property type="match status" value="1"/>
</dbReference>
<keyword evidence="13" id="KW-0456">Lyase</keyword>
<evidence type="ECO:0000256" key="8">
    <source>
        <dbReference type="ARBA" id="ARBA00022801"/>
    </source>
</evidence>
<dbReference type="InterPro" id="IPR033697">
    <property type="entry name" value="Ribonuclease_T2_eukaryotic"/>
</dbReference>
<dbReference type="GO" id="GO:0016787">
    <property type="term" value="F:hydrolase activity"/>
    <property type="evidence" value="ECO:0007669"/>
    <property type="project" value="UniProtKB-KW"/>
</dbReference>
<dbReference type="SUPFAM" id="SSF55895">
    <property type="entry name" value="Ribonuclease Rh-like"/>
    <property type="match status" value="1"/>
</dbReference>
<dbReference type="PROSITE" id="PS00531">
    <property type="entry name" value="RNASE_T2_2"/>
    <property type="match status" value="1"/>
</dbReference>
<feature type="active site" evidence="16">
    <location>
        <position position="173"/>
    </location>
</feature>
<dbReference type="Gene3D" id="3.90.730.10">
    <property type="entry name" value="Ribonuclease T2-like"/>
    <property type="match status" value="1"/>
</dbReference>
<evidence type="ECO:0000313" key="19">
    <source>
        <dbReference type="Ensembl" id="ENSJHYP00000007566.1"/>
    </source>
</evidence>
<evidence type="ECO:0000256" key="6">
    <source>
        <dbReference type="ARBA" id="ARBA00022722"/>
    </source>
</evidence>
<name>A0A8C5IT79_JUNHY</name>
<keyword evidence="20" id="KW-1185">Reference proteome</keyword>
<dbReference type="Ensembl" id="ENSJHYT00000009212.1">
    <property type="protein sequence ID" value="ENSJHYP00000007566.1"/>
    <property type="gene ID" value="ENSJHYG00000006028.1"/>
</dbReference>
<evidence type="ECO:0000256" key="1">
    <source>
        <dbReference type="ARBA" id="ARBA00004227"/>
    </source>
</evidence>
<dbReference type="GO" id="GO:0033897">
    <property type="term" value="F:ribonuclease T2 activity"/>
    <property type="evidence" value="ECO:0007669"/>
    <property type="project" value="InterPro"/>
</dbReference>
<dbReference type="AlphaFoldDB" id="A0A8C5IT79"/>
<comment type="subcellular location">
    <subcellularLocation>
        <location evidence="2">Endoplasmic reticulum lumen</location>
    </subcellularLocation>
    <subcellularLocation>
        <location evidence="1">Lysosome lumen</location>
    </subcellularLocation>
    <subcellularLocation>
        <location evidence="3">Secreted</location>
    </subcellularLocation>
</comment>
<reference evidence="19" key="2">
    <citation type="submission" date="2025-09" db="UniProtKB">
        <authorList>
            <consortium name="Ensembl"/>
        </authorList>
    </citation>
    <scope>IDENTIFICATION</scope>
</reference>
<evidence type="ECO:0000256" key="13">
    <source>
        <dbReference type="ARBA" id="ARBA00023239"/>
    </source>
</evidence>
<protein>
    <submittedName>
        <fullName evidence="19">Uncharacterized protein</fullName>
    </submittedName>
</protein>
<evidence type="ECO:0000256" key="7">
    <source>
        <dbReference type="ARBA" id="ARBA00022759"/>
    </source>
</evidence>
<dbReference type="GO" id="GO:0005788">
    <property type="term" value="C:endoplasmic reticulum lumen"/>
    <property type="evidence" value="ECO:0007669"/>
    <property type="project" value="UniProtKB-SubCell"/>
</dbReference>
<accession>A0A8C5IT79</accession>
<evidence type="ECO:0000256" key="17">
    <source>
        <dbReference type="RuleBase" id="RU004328"/>
    </source>
</evidence>
<dbReference type="InterPro" id="IPR033130">
    <property type="entry name" value="RNase_T2_His_AS_2"/>
</dbReference>
<comment type="catalytic activity">
    <reaction evidence="14">
        <text>a guanylyl-uridine-RNA = a 3'-end 2',3'-cyclophospho-GMP-RNA + a 5'-end dephospho-uridine-RNA</text>
        <dbReference type="Rhea" id="RHEA:81323"/>
        <dbReference type="Rhea" id="RHEA-COMP:17356"/>
        <dbReference type="Rhea" id="RHEA-COMP:19658"/>
        <dbReference type="Rhea" id="RHEA-COMP:19659"/>
        <dbReference type="ChEBI" id="CHEBI:173224"/>
        <dbReference type="ChEBI" id="CHEBI:231849"/>
        <dbReference type="ChEBI" id="CHEBI:231850"/>
    </reaction>
</comment>
<evidence type="ECO:0000256" key="18">
    <source>
        <dbReference type="SAM" id="MobiDB-lite"/>
    </source>
</evidence>
<keyword evidence="9" id="KW-0256">Endoplasmic reticulum</keyword>
<evidence type="ECO:0000256" key="11">
    <source>
        <dbReference type="ARBA" id="ARBA00023180"/>
    </source>
</evidence>
<keyword evidence="11" id="KW-0325">Glycoprotein</keyword>
<feature type="region of interest" description="Disordered" evidence="18">
    <location>
        <begin position="64"/>
        <end position="86"/>
    </location>
</feature>
<evidence type="ECO:0000256" key="4">
    <source>
        <dbReference type="ARBA" id="ARBA00007469"/>
    </source>
</evidence>
<feature type="region of interest" description="Disordered" evidence="18">
    <location>
        <begin position="1"/>
        <end position="21"/>
    </location>
</feature>
<keyword evidence="6" id="KW-0540">Nuclease</keyword>
<dbReference type="Proteomes" id="UP000694408">
    <property type="component" value="Unplaced"/>
</dbReference>
<dbReference type="PANTHER" id="PTHR11240">
    <property type="entry name" value="RIBONUCLEASE T2"/>
    <property type="match status" value="1"/>
</dbReference>
<keyword evidence="5" id="KW-0964">Secreted</keyword>
<evidence type="ECO:0000256" key="16">
    <source>
        <dbReference type="PIRSR" id="PIRSR633697-1"/>
    </source>
</evidence>
<dbReference type="PANTHER" id="PTHR11240:SF22">
    <property type="entry name" value="RIBONUCLEASE T2"/>
    <property type="match status" value="1"/>
</dbReference>
<reference evidence="19" key="1">
    <citation type="submission" date="2025-08" db="UniProtKB">
        <authorList>
            <consortium name="Ensembl"/>
        </authorList>
    </citation>
    <scope>IDENTIFICATION</scope>
</reference>
<comment type="catalytic activity">
    <reaction evidence="15">
        <text>an adenylyl-uridine-RNA = a 3'-end 2',3'-cyclophospho-AMP-RNA + a 5'-end dephospho-uridine-RNA</text>
        <dbReference type="Rhea" id="RHEA:81383"/>
        <dbReference type="Rhea" id="RHEA-COMP:17356"/>
        <dbReference type="Rhea" id="RHEA-COMP:19675"/>
        <dbReference type="Rhea" id="RHEA-COMP:19676"/>
        <dbReference type="ChEBI" id="CHEBI:173224"/>
        <dbReference type="ChEBI" id="CHEBI:231879"/>
        <dbReference type="ChEBI" id="CHEBI:231881"/>
    </reaction>
    <physiologicalReaction direction="left-to-right" evidence="15">
        <dbReference type="Rhea" id="RHEA:81384"/>
    </physiologicalReaction>
</comment>
<dbReference type="CDD" id="cd01061">
    <property type="entry name" value="RNase_T2_euk"/>
    <property type="match status" value="1"/>
</dbReference>
<dbReference type="PROSITE" id="PS00530">
    <property type="entry name" value="RNASE_T2_1"/>
    <property type="match status" value="1"/>
</dbReference>
<proteinExistence type="inferred from homology"/>
<evidence type="ECO:0000256" key="3">
    <source>
        <dbReference type="ARBA" id="ARBA00004613"/>
    </source>
</evidence>
<evidence type="ECO:0000256" key="5">
    <source>
        <dbReference type="ARBA" id="ARBA00022525"/>
    </source>
</evidence>
<dbReference type="GO" id="GO:0006401">
    <property type="term" value="P:RNA catabolic process"/>
    <property type="evidence" value="ECO:0007669"/>
    <property type="project" value="UniProtKB-ARBA"/>
</dbReference>